<keyword evidence="3" id="KW-1185">Reference proteome</keyword>
<reference evidence="2" key="1">
    <citation type="submission" date="2022-12" db="EMBL/GenBank/DDBJ databases">
        <title>Genome assemblies of Blomia tropicalis.</title>
        <authorList>
            <person name="Cui Y."/>
        </authorList>
    </citation>
    <scope>NUCLEOTIDE SEQUENCE</scope>
    <source>
        <tissue evidence="2">Adult mites</tissue>
    </source>
</reference>
<evidence type="ECO:0000313" key="3">
    <source>
        <dbReference type="Proteomes" id="UP001142055"/>
    </source>
</evidence>
<evidence type="ECO:0000256" key="1">
    <source>
        <dbReference type="SAM" id="MobiDB-lite"/>
    </source>
</evidence>
<proteinExistence type="predicted"/>
<accession>A0A9Q0MBD3</accession>
<dbReference type="AlphaFoldDB" id="A0A9Q0MBD3"/>
<name>A0A9Q0MBD3_BLOTA</name>
<feature type="compositionally biased region" description="Pro residues" evidence="1">
    <location>
        <begin position="419"/>
        <end position="429"/>
    </location>
</feature>
<feature type="region of interest" description="Disordered" evidence="1">
    <location>
        <begin position="415"/>
        <end position="456"/>
    </location>
</feature>
<comment type="caution">
    <text evidence="2">The sequence shown here is derived from an EMBL/GenBank/DDBJ whole genome shotgun (WGS) entry which is preliminary data.</text>
</comment>
<dbReference type="EMBL" id="JAPWDV010000002">
    <property type="protein sequence ID" value="KAJ6221442.1"/>
    <property type="molecule type" value="Genomic_DNA"/>
</dbReference>
<dbReference type="Proteomes" id="UP001142055">
    <property type="component" value="Chromosome 2"/>
</dbReference>
<sequence>MYTVDCDYVEDDDRRLDDVGTSELLYSSTCADMSFVQSFGSSWHNVIPSKTKGNDHQMNANMHIGIVHVQRQRKQIDRWSRLQDSSFVIGYGLYCLPTINHFLCFAFTGIRLDRCPPKWNNRKKNTKPSDCERNAGRECEATKRMCSVWHKTNRLSKPRQQQRQRQRTAMNEQKILKDGKIRFDTIFRSMIVSSRYHVDRINPPINAIHTNKRTILKEFKSKSTTITTTTIPTTPTTFPILNGSKLNPSVKHQSFSIEHLIGSSDSSVKPHPHLHSHHHALHHSSSRLIKPDQLSSLITSEATATAAALQAALTATNPLLSGHYRSPFRVGLPPLFSNTLGVTNSNSSNNSSTTSTPTSSSGNVNSISPLSPLSWTSPYTANIPPQFHTFAAAAAAAAAAAQADHAAALLRAAGSANLTPPPNSTPSPPVRVDSARTSNFGGQGEIKRSGRRRRYSHETICRTRSIESTRIGRVKMPT</sequence>
<feature type="region of interest" description="Disordered" evidence="1">
    <location>
        <begin position="264"/>
        <end position="286"/>
    </location>
</feature>
<feature type="compositionally biased region" description="Basic residues" evidence="1">
    <location>
        <begin position="270"/>
        <end position="285"/>
    </location>
</feature>
<feature type="region of interest" description="Disordered" evidence="1">
    <location>
        <begin position="343"/>
        <end position="365"/>
    </location>
</feature>
<gene>
    <name evidence="2" type="ORF">RDWZM_007254</name>
</gene>
<protein>
    <submittedName>
        <fullName evidence="2">Uncharacterized protein</fullName>
    </submittedName>
</protein>
<organism evidence="2 3">
    <name type="scientific">Blomia tropicalis</name>
    <name type="common">Mite</name>
    <dbReference type="NCBI Taxonomy" id="40697"/>
    <lineage>
        <taxon>Eukaryota</taxon>
        <taxon>Metazoa</taxon>
        <taxon>Ecdysozoa</taxon>
        <taxon>Arthropoda</taxon>
        <taxon>Chelicerata</taxon>
        <taxon>Arachnida</taxon>
        <taxon>Acari</taxon>
        <taxon>Acariformes</taxon>
        <taxon>Sarcoptiformes</taxon>
        <taxon>Astigmata</taxon>
        <taxon>Glycyphagoidea</taxon>
        <taxon>Echimyopodidae</taxon>
        <taxon>Blomia</taxon>
    </lineage>
</organism>
<evidence type="ECO:0000313" key="2">
    <source>
        <dbReference type="EMBL" id="KAJ6221442.1"/>
    </source>
</evidence>